<sequence length="449" mass="48358">MIDTASTQSGSPSSMGDKRRKSLSETIRARLSRSQSSEIYGARTSDSSGCSVGGTPPVPPVPRSYSMNTIALSNTISPSSLATVGPDELNAAWTSIDPPAFPASPQYTAFYCEENVYLLARHLSAHLSATNAAAHNIARQQARTRTSAHTQRSVFVPVWDVHVLFISNSTKTVLLYAQSASKLPSAGSPVIWDYHVVAVATCHLVPLHELRLAADDEGIKVPAVQASRSWVYDFDTLLSRPTPQPVPWGEYNTHTFHPDAIHSNTIPPHFRPVFRCVPAHDFLRFFASDRSHMLLTTPAGNTWHSPPPPWPPIVGAEARNEGCANNLMNKYVDVNSDDGSLGRYGLVEQAEEWLLRDTPPITGGLGRSIVGDAGALDVMFAQQPADVGLGQQVTAGPVFDERREVRGEGTNGGPIGGRISSPLFPAYLHTSQQHRAAAAAASRPASSTM</sequence>
<evidence type="ECO:0000256" key="8">
    <source>
        <dbReference type="SAM" id="MobiDB-lite"/>
    </source>
</evidence>
<dbReference type="Gene3D" id="3.10.620.10">
    <property type="entry name" value="Protein N-terminal glutamine amidohydrolase, alpha beta roll"/>
    <property type="match status" value="1"/>
</dbReference>
<evidence type="ECO:0000256" key="6">
    <source>
        <dbReference type="ARBA" id="ARBA00029677"/>
    </source>
</evidence>
<dbReference type="GeneID" id="40726251"/>
<dbReference type="Pfam" id="PF09764">
    <property type="entry name" value="Nt_Gln_amidase"/>
    <property type="match status" value="1"/>
</dbReference>
<dbReference type="GO" id="GO:0005829">
    <property type="term" value="C:cytosol"/>
    <property type="evidence" value="ECO:0007669"/>
    <property type="project" value="TreeGrafter"/>
</dbReference>
<dbReference type="PANTHER" id="PTHR13035">
    <property type="entry name" value="PROTEIN N-TERMINAL GLUTAMINE AMIDOHYDROLASE"/>
    <property type="match status" value="1"/>
</dbReference>
<dbReference type="EMBL" id="SRRM01000012">
    <property type="protein sequence ID" value="TKY87775.1"/>
    <property type="molecule type" value="Genomic_DNA"/>
</dbReference>
<accession>A0A4U7KT57</accession>
<dbReference type="GO" id="GO:0008418">
    <property type="term" value="F:protein-N-terminal asparagine amidohydrolase activity"/>
    <property type="evidence" value="ECO:0007669"/>
    <property type="project" value="InterPro"/>
</dbReference>
<keyword evidence="11" id="KW-1185">Reference proteome</keyword>
<evidence type="ECO:0000256" key="2">
    <source>
        <dbReference type="ARBA" id="ARBA00011245"/>
    </source>
</evidence>
<evidence type="ECO:0000313" key="11">
    <source>
        <dbReference type="Proteomes" id="UP000306050"/>
    </source>
</evidence>
<protein>
    <recommendedName>
        <fullName evidence="4">Protein N-terminal glutamine amidohydrolase</fullName>
        <ecNumber evidence="3">3.5.1.122</ecNumber>
    </recommendedName>
    <alternativeName>
        <fullName evidence="6">Protein NH2-terminal glutamine deamidase</fullName>
    </alternativeName>
</protein>
<dbReference type="InterPro" id="IPR037132">
    <property type="entry name" value="N_Gln_amidohydro_ab_roll_sf"/>
</dbReference>
<comment type="subunit">
    <text evidence="2">Monomer.</text>
</comment>
<dbReference type="Proteomes" id="UP000306050">
    <property type="component" value="Chromosome SGRAM_20"/>
</dbReference>
<dbReference type="OrthoDB" id="191192at2759"/>
<dbReference type="GO" id="GO:0070773">
    <property type="term" value="F:protein-N-terminal glutamine amidohydrolase activity"/>
    <property type="evidence" value="ECO:0007669"/>
    <property type="project" value="UniProtKB-EC"/>
</dbReference>
<feature type="region of interest" description="Disordered" evidence="8">
    <location>
        <begin position="1"/>
        <end position="62"/>
    </location>
</feature>
<organism evidence="10 11">
    <name type="scientific">Sporisorium graminicola</name>
    <dbReference type="NCBI Taxonomy" id="280036"/>
    <lineage>
        <taxon>Eukaryota</taxon>
        <taxon>Fungi</taxon>
        <taxon>Dikarya</taxon>
        <taxon>Basidiomycota</taxon>
        <taxon>Ustilaginomycotina</taxon>
        <taxon>Ustilaginomycetes</taxon>
        <taxon>Ustilaginales</taxon>
        <taxon>Ustilaginaceae</taxon>
        <taxon>Sporisorium</taxon>
    </lineage>
</organism>
<dbReference type="PANTHER" id="PTHR13035:SF0">
    <property type="entry name" value="PROTEIN N-TERMINAL GLUTAMINE AMIDOHYDROLASE"/>
    <property type="match status" value="1"/>
</dbReference>
<evidence type="ECO:0000256" key="5">
    <source>
        <dbReference type="ARBA" id="ARBA00022801"/>
    </source>
</evidence>
<dbReference type="InterPro" id="IPR023128">
    <property type="entry name" value="Prot_N_Gln_amidohydro_ab_roll"/>
</dbReference>
<comment type="catalytic activity">
    <reaction evidence="7">
        <text>N-terminal L-glutaminyl-[protein] + H2O = N-terminal L-glutamyl-[protein] + NH4(+)</text>
        <dbReference type="Rhea" id="RHEA:50680"/>
        <dbReference type="Rhea" id="RHEA-COMP:12668"/>
        <dbReference type="Rhea" id="RHEA-COMP:12777"/>
        <dbReference type="ChEBI" id="CHEBI:15377"/>
        <dbReference type="ChEBI" id="CHEBI:28938"/>
        <dbReference type="ChEBI" id="CHEBI:64721"/>
        <dbReference type="ChEBI" id="CHEBI:64722"/>
        <dbReference type="EC" id="3.5.1.122"/>
    </reaction>
</comment>
<comment type="caution">
    <text evidence="10">The sequence shown here is derived from an EMBL/GenBank/DDBJ whole genome shotgun (WGS) entry which is preliminary data.</text>
</comment>
<gene>
    <name evidence="10" type="ORF">EX895_003356</name>
</gene>
<feature type="compositionally biased region" description="Polar residues" evidence="8">
    <location>
        <begin position="1"/>
        <end position="14"/>
    </location>
</feature>
<evidence type="ECO:0000259" key="9">
    <source>
        <dbReference type="Pfam" id="PF09764"/>
    </source>
</evidence>
<dbReference type="GO" id="GO:0005634">
    <property type="term" value="C:nucleus"/>
    <property type="evidence" value="ECO:0007669"/>
    <property type="project" value="TreeGrafter"/>
</dbReference>
<evidence type="ECO:0000256" key="7">
    <source>
        <dbReference type="ARBA" id="ARBA00048768"/>
    </source>
</evidence>
<evidence type="ECO:0000256" key="3">
    <source>
        <dbReference type="ARBA" id="ARBA00012718"/>
    </source>
</evidence>
<dbReference type="RefSeq" id="XP_029739760.1">
    <property type="nucleotide sequence ID" value="XM_029883954.1"/>
</dbReference>
<dbReference type="InterPro" id="IPR039733">
    <property type="entry name" value="NTAQ1"/>
</dbReference>
<comment type="similarity">
    <text evidence="1">Belongs to the NTAQ1 family.</text>
</comment>
<feature type="domain" description="Protein N-terminal glutamine amidohydrolase alpha beta roll" evidence="9">
    <location>
        <begin position="107"/>
        <end position="347"/>
    </location>
</feature>
<dbReference type="EC" id="3.5.1.122" evidence="3"/>
<evidence type="ECO:0000313" key="10">
    <source>
        <dbReference type="EMBL" id="TKY87775.1"/>
    </source>
</evidence>
<proteinExistence type="inferred from homology"/>
<name>A0A4U7KT57_9BASI</name>
<reference evidence="10 11" key="1">
    <citation type="submission" date="2019-05" db="EMBL/GenBank/DDBJ databases">
        <title>Sporisorium graminicola CBS 10092 draft sequencing and annotation.</title>
        <authorList>
            <person name="Solano-Gonzalez S."/>
            <person name="Caddick M.X."/>
            <person name="Darby A."/>
        </authorList>
    </citation>
    <scope>NUCLEOTIDE SEQUENCE [LARGE SCALE GENOMIC DNA]</scope>
    <source>
        <strain evidence="10 11">CBS 10092</strain>
    </source>
</reference>
<evidence type="ECO:0000256" key="1">
    <source>
        <dbReference type="ARBA" id="ARBA00008985"/>
    </source>
</evidence>
<evidence type="ECO:0000256" key="4">
    <source>
        <dbReference type="ARBA" id="ARBA00021247"/>
    </source>
</evidence>
<keyword evidence="5" id="KW-0378">Hydrolase</keyword>
<dbReference type="AlphaFoldDB" id="A0A4U7KT57"/>
<dbReference type="KEGG" id="sgra:EX895_003356"/>